<dbReference type="GO" id="GO:0017116">
    <property type="term" value="F:single-stranded DNA helicase activity"/>
    <property type="evidence" value="ECO:0007669"/>
    <property type="project" value="TreeGrafter"/>
</dbReference>
<feature type="domain" description="AAA+ ATPase" evidence="4">
    <location>
        <begin position="38"/>
        <end position="154"/>
    </location>
</feature>
<keyword evidence="3" id="KW-0067">ATP-binding</keyword>
<dbReference type="InterPro" id="IPR032423">
    <property type="entry name" value="AAA_assoc_2"/>
</dbReference>
<dbReference type="InterPro" id="IPR027417">
    <property type="entry name" value="P-loop_NTPase"/>
</dbReference>
<reference evidence="5" key="2">
    <citation type="submission" date="2021-04" db="EMBL/GenBank/DDBJ databases">
        <authorList>
            <person name="Gilroy R."/>
        </authorList>
    </citation>
    <scope>NUCLEOTIDE SEQUENCE</scope>
    <source>
        <strain evidence="5">ChiHjej9B8-13557</strain>
    </source>
</reference>
<comment type="similarity">
    <text evidence="1">Belongs to the AAA ATPase family. RarA/MGS1/WRNIP1 subfamily.</text>
</comment>
<dbReference type="SUPFAM" id="SSF48019">
    <property type="entry name" value="post-AAA+ oligomerization domain-like"/>
    <property type="match status" value="1"/>
</dbReference>
<dbReference type="GO" id="GO:0016887">
    <property type="term" value="F:ATP hydrolysis activity"/>
    <property type="evidence" value="ECO:0007669"/>
    <property type="project" value="InterPro"/>
</dbReference>
<dbReference type="GO" id="GO:0005524">
    <property type="term" value="F:ATP binding"/>
    <property type="evidence" value="ECO:0007669"/>
    <property type="project" value="UniProtKB-KW"/>
</dbReference>
<dbReference type="SUPFAM" id="SSF52540">
    <property type="entry name" value="P-loop containing nucleoside triphosphate hydrolases"/>
    <property type="match status" value="1"/>
</dbReference>
<dbReference type="AlphaFoldDB" id="A0A9D2S8H2"/>
<evidence type="ECO:0000256" key="1">
    <source>
        <dbReference type="ARBA" id="ARBA00008959"/>
    </source>
</evidence>
<dbReference type="FunFam" id="1.20.272.10:FF:000001">
    <property type="entry name" value="Putative AAA family ATPase"/>
    <property type="match status" value="1"/>
</dbReference>
<proteinExistence type="inferred from homology"/>
<protein>
    <submittedName>
        <fullName evidence="5">Replication-associated recombination protein A</fullName>
    </submittedName>
</protein>
<dbReference type="Pfam" id="PF16193">
    <property type="entry name" value="AAA_assoc_2"/>
    <property type="match status" value="1"/>
</dbReference>
<gene>
    <name evidence="5" type="ORF">H9771_07090</name>
</gene>
<dbReference type="PANTHER" id="PTHR13779">
    <property type="entry name" value="WERNER HELICASE-INTERACTING PROTEIN 1 FAMILY MEMBER"/>
    <property type="match status" value="1"/>
</dbReference>
<evidence type="ECO:0000313" key="5">
    <source>
        <dbReference type="EMBL" id="HJB59400.1"/>
    </source>
</evidence>
<dbReference type="Gene3D" id="1.10.3710.10">
    <property type="entry name" value="DNA polymerase III clamp loader subunits, C-terminal domain"/>
    <property type="match status" value="1"/>
</dbReference>
<keyword evidence="2" id="KW-0547">Nucleotide-binding</keyword>
<organism evidence="5 6">
    <name type="scientific">Candidatus Faecalibacterium faecipullorum</name>
    <dbReference type="NCBI Taxonomy" id="2838578"/>
    <lineage>
        <taxon>Bacteria</taxon>
        <taxon>Bacillati</taxon>
        <taxon>Bacillota</taxon>
        <taxon>Clostridia</taxon>
        <taxon>Eubacteriales</taxon>
        <taxon>Oscillospiraceae</taxon>
        <taxon>Faecalibacterium</taxon>
    </lineage>
</organism>
<dbReference type="CDD" id="cd18139">
    <property type="entry name" value="HLD_clamp_RarA"/>
    <property type="match status" value="1"/>
</dbReference>
<dbReference type="EMBL" id="DWXX01000125">
    <property type="protein sequence ID" value="HJB59400.1"/>
    <property type="molecule type" value="Genomic_DNA"/>
</dbReference>
<comment type="caution">
    <text evidence="5">The sequence shown here is derived from an EMBL/GenBank/DDBJ whole genome shotgun (WGS) entry which is preliminary data.</text>
</comment>
<name>A0A9D2S8H2_9FIRM</name>
<dbReference type="GO" id="GO:0000731">
    <property type="term" value="P:DNA synthesis involved in DNA repair"/>
    <property type="evidence" value="ECO:0007669"/>
    <property type="project" value="TreeGrafter"/>
</dbReference>
<dbReference type="PANTHER" id="PTHR13779:SF7">
    <property type="entry name" value="ATPASE WRNIP1"/>
    <property type="match status" value="1"/>
</dbReference>
<dbReference type="Gene3D" id="1.20.272.10">
    <property type="match status" value="1"/>
</dbReference>
<dbReference type="SMART" id="SM00382">
    <property type="entry name" value="AAA"/>
    <property type="match status" value="1"/>
</dbReference>
<dbReference type="InterPro" id="IPR008921">
    <property type="entry name" value="DNA_pol3_clamp-load_cplx_C"/>
</dbReference>
<dbReference type="InterPro" id="IPR021886">
    <property type="entry name" value="MgsA_C"/>
</dbReference>
<evidence type="ECO:0000259" key="4">
    <source>
        <dbReference type="SMART" id="SM00382"/>
    </source>
</evidence>
<dbReference type="GO" id="GO:0003677">
    <property type="term" value="F:DNA binding"/>
    <property type="evidence" value="ECO:0007669"/>
    <property type="project" value="InterPro"/>
</dbReference>
<evidence type="ECO:0000313" key="6">
    <source>
        <dbReference type="Proteomes" id="UP000824211"/>
    </source>
</evidence>
<dbReference type="Gene3D" id="1.10.8.60">
    <property type="match status" value="1"/>
</dbReference>
<dbReference type="Pfam" id="PF00004">
    <property type="entry name" value="AAA"/>
    <property type="match status" value="1"/>
</dbReference>
<sequence length="422" mass="45786">MREPLAQRLRPKTLGEVCGQQHLLAPGRVFRRTIESGRIPNMIFYGPSGTGKTTVARIIAENSGMTLHKLNGTSCGTGDIKAVFKDIGTLAGAGGILLYLDEIQYLNKKQQQSLLECLEEGTVTLIASTTENPYFYIYNALLSRCTVFEFKSLTAQDVEQGVRHAVARLSAEEEGPVTLTDEAAAYLAESAGGDMRKALGSLEFAVAAAEPGPGGRVVTLEMIEQVTRRTAMRYDKDGDEHYDIVSAYQKSMRGSDPDAALHYLARLLEAGDLPSACRRLMVCACEDVGLAYPQIIPIVKAAVDAANMVGLPEARIPLADAVILVSTSPKSNSGEAAIDAALADVRAGRTGPVPRQLQNKHYDGADALVKGQNYKYAQEYKNHWVAQQYLPDAIKDAKYYTYGDNRTEQAAKAYWDKIKGGG</sequence>
<dbReference type="InterPro" id="IPR003593">
    <property type="entry name" value="AAA+_ATPase"/>
</dbReference>
<dbReference type="GO" id="GO:0006261">
    <property type="term" value="P:DNA-templated DNA replication"/>
    <property type="evidence" value="ECO:0007669"/>
    <property type="project" value="TreeGrafter"/>
</dbReference>
<dbReference type="GO" id="GO:0008047">
    <property type="term" value="F:enzyme activator activity"/>
    <property type="evidence" value="ECO:0007669"/>
    <property type="project" value="TreeGrafter"/>
</dbReference>
<dbReference type="CDD" id="cd00009">
    <property type="entry name" value="AAA"/>
    <property type="match status" value="1"/>
</dbReference>
<dbReference type="Gene3D" id="3.40.50.300">
    <property type="entry name" value="P-loop containing nucleotide triphosphate hydrolases"/>
    <property type="match status" value="1"/>
</dbReference>
<dbReference type="InterPro" id="IPR003959">
    <property type="entry name" value="ATPase_AAA_core"/>
</dbReference>
<dbReference type="Pfam" id="PF12002">
    <property type="entry name" value="MgsA_C"/>
    <property type="match status" value="1"/>
</dbReference>
<evidence type="ECO:0000256" key="3">
    <source>
        <dbReference type="ARBA" id="ARBA00022840"/>
    </source>
</evidence>
<evidence type="ECO:0000256" key="2">
    <source>
        <dbReference type="ARBA" id="ARBA00022741"/>
    </source>
</evidence>
<reference evidence="5" key="1">
    <citation type="journal article" date="2021" name="PeerJ">
        <title>Extensive microbial diversity within the chicken gut microbiome revealed by metagenomics and culture.</title>
        <authorList>
            <person name="Gilroy R."/>
            <person name="Ravi A."/>
            <person name="Getino M."/>
            <person name="Pursley I."/>
            <person name="Horton D.L."/>
            <person name="Alikhan N.F."/>
            <person name="Baker D."/>
            <person name="Gharbi K."/>
            <person name="Hall N."/>
            <person name="Watson M."/>
            <person name="Adriaenssens E.M."/>
            <person name="Foster-Nyarko E."/>
            <person name="Jarju S."/>
            <person name="Secka A."/>
            <person name="Antonio M."/>
            <person name="Oren A."/>
            <person name="Chaudhuri R.R."/>
            <person name="La Ragione R."/>
            <person name="Hildebrand F."/>
            <person name="Pallen M.J."/>
        </authorList>
    </citation>
    <scope>NUCLEOTIDE SEQUENCE</scope>
    <source>
        <strain evidence="5">ChiHjej9B8-13557</strain>
    </source>
</reference>
<dbReference type="Proteomes" id="UP000824211">
    <property type="component" value="Unassembled WGS sequence"/>
</dbReference>
<dbReference type="InterPro" id="IPR051314">
    <property type="entry name" value="AAA_ATPase_RarA/MGS1/WRNIP1"/>
</dbReference>
<accession>A0A9D2S8H2</accession>